<protein>
    <submittedName>
        <fullName evidence="8">MFS transporter permease</fullName>
    </submittedName>
</protein>
<feature type="compositionally biased region" description="Low complexity" evidence="6">
    <location>
        <begin position="1"/>
        <end position="10"/>
    </location>
</feature>
<feature type="transmembrane region" description="Helical" evidence="7">
    <location>
        <begin position="182"/>
        <end position="208"/>
    </location>
</feature>
<dbReference type="PANTHER" id="PTHR23513:SF6">
    <property type="entry name" value="MAJOR FACILITATOR SUPERFAMILY ASSOCIATED DOMAIN-CONTAINING PROTEIN"/>
    <property type="match status" value="1"/>
</dbReference>
<feature type="transmembrane region" description="Helical" evidence="7">
    <location>
        <begin position="249"/>
        <end position="270"/>
    </location>
</feature>
<dbReference type="InterPro" id="IPR036259">
    <property type="entry name" value="MFS_trans_sf"/>
</dbReference>
<comment type="caution">
    <text evidence="8">The sequence shown here is derived from an EMBL/GenBank/DDBJ whole genome shotgun (WGS) entry which is preliminary data.</text>
</comment>
<evidence type="ECO:0000256" key="1">
    <source>
        <dbReference type="ARBA" id="ARBA00004651"/>
    </source>
</evidence>
<dbReference type="Proteomes" id="UP000028341">
    <property type="component" value="Unassembled WGS sequence"/>
</dbReference>
<dbReference type="GO" id="GO:0022857">
    <property type="term" value="F:transmembrane transporter activity"/>
    <property type="evidence" value="ECO:0007669"/>
    <property type="project" value="InterPro"/>
</dbReference>
<dbReference type="eggNOG" id="COG2814">
    <property type="taxonomic scope" value="Bacteria"/>
</dbReference>
<feature type="transmembrane region" description="Helical" evidence="7">
    <location>
        <begin position="276"/>
        <end position="298"/>
    </location>
</feature>
<name>A0A081XRA8_STRTO</name>
<dbReference type="InterPro" id="IPR011701">
    <property type="entry name" value="MFS"/>
</dbReference>
<proteinExistence type="predicted"/>
<organism evidence="8 9">
    <name type="scientific">Streptomyces toyocaensis</name>
    <dbReference type="NCBI Taxonomy" id="55952"/>
    <lineage>
        <taxon>Bacteria</taxon>
        <taxon>Bacillati</taxon>
        <taxon>Actinomycetota</taxon>
        <taxon>Actinomycetes</taxon>
        <taxon>Kitasatosporales</taxon>
        <taxon>Streptomycetaceae</taxon>
        <taxon>Streptomyces</taxon>
    </lineage>
</organism>
<evidence type="ECO:0000256" key="7">
    <source>
        <dbReference type="SAM" id="Phobius"/>
    </source>
</evidence>
<dbReference type="CDD" id="cd06173">
    <property type="entry name" value="MFS_MefA_like"/>
    <property type="match status" value="1"/>
</dbReference>
<dbReference type="STRING" id="55952.BU52_16830"/>
<keyword evidence="3 7" id="KW-0812">Transmembrane</keyword>
<keyword evidence="2" id="KW-1003">Cell membrane</keyword>
<dbReference type="EMBL" id="JFCB01000013">
    <property type="protein sequence ID" value="KES06081.1"/>
    <property type="molecule type" value="Genomic_DNA"/>
</dbReference>
<dbReference type="SUPFAM" id="SSF103473">
    <property type="entry name" value="MFS general substrate transporter"/>
    <property type="match status" value="1"/>
</dbReference>
<comment type="subcellular location">
    <subcellularLocation>
        <location evidence="1">Cell membrane</location>
        <topology evidence="1">Multi-pass membrane protein</topology>
    </subcellularLocation>
</comment>
<feature type="transmembrane region" description="Helical" evidence="7">
    <location>
        <begin position="394"/>
        <end position="415"/>
    </location>
</feature>
<evidence type="ECO:0000256" key="6">
    <source>
        <dbReference type="SAM" id="MobiDB-lite"/>
    </source>
</evidence>
<feature type="transmembrane region" description="Helical" evidence="7">
    <location>
        <begin position="329"/>
        <end position="353"/>
    </location>
</feature>
<feature type="transmembrane region" description="Helical" evidence="7">
    <location>
        <begin position="365"/>
        <end position="388"/>
    </location>
</feature>
<feature type="transmembrane region" description="Helical" evidence="7">
    <location>
        <begin position="68"/>
        <end position="88"/>
    </location>
</feature>
<evidence type="ECO:0000256" key="4">
    <source>
        <dbReference type="ARBA" id="ARBA00022989"/>
    </source>
</evidence>
<sequence length="425" mass="42289">MTIAAARPGAAPVPPDGAPNGTAGGRPSRALAAVYVAGAVTALGTQMTMLALPWLVLETTGSATRAGLVFAAQVLPMALLGFAGGEVIQRLGARRTMVVSDLARAPVVALIPLLQTLGALNLAVLVAIVTALGALAVPYHAAQRVLAMELLSPHARSLARANSALEGVQNGSAFAGPALAGALIPLVGTTSVVWLDAATFAFSGLLLLRRVPAGCGGAGGSAAGPRGLWAGVRHLCGDWFLSRAMLSTVVFGLMLRTLMITMPVLAFARFEGDARVGGLLIAALGAGGLVGSVAAYVLAARVAPVRLACTALVCVALPLWTLLVPVPAGVLVVAVGLSSAAAPLANAPLMGLLSARLPDGFGPKVLQAVVTISTLAGPLGFLAAGAVLDRAGVAATLWGVAALATFGSGNLILALRRLQATGAPD</sequence>
<dbReference type="GO" id="GO:0005886">
    <property type="term" value="C:plasma membrane"/>
    <property type="evidence" value="ECO:0007669"/>
    <property type="project" value="UniProtKB-SubCell"/>
</dbReference>
<dbReference type="PANTHER" id="PTHR23513">
    <property type="entry name" value="INTEGRAL MEMBRANE EFFLUX PROTEIN-RELATED"/>
    <property type="match status" value="1"/>
</dbReference>
<accession>A0A081XRA8</accession>
<keyword evidence="4 7" id="KW-1133">Transmembrane helix</keyword>
<dbReference type="OrthoDB" id="9793136at2"/>
<feature type="transmembrane region" description="Helical" evidence="7">
    <location>
        <begin position="109"/>
        <end position="137"/>
    </location>
</feature>
<evidence type="ECO:0000313" key="8">
    <source>
        <dbReference type="EMBL" id="KES06081.1"/>
    </source>
</evidence>
<feature type="transmembrane region" description="Helical" evidence="7">
    <location>
        <begin position="305"/>
        <end position="323"/>
    </location>
</feature>
<evidence type="ECO:0000256" key="3">
    <source>
        <dbReference type="ARBA" id="ARBA00022692"/>
    </source>
</evidence>
<evidence type="ECO:0000256" key="2">
    <source>
        <dbReference type="ARBA" id="ARBA00022475"/>
    </source>
</evidence>
<dbReference type="Pfam" id="PF07690">
    <property type="entry name" value="MFS_1"/>
    <property type="match status" value="1"/>
</dbReference>
<gene>
    <name evidence="8" type="ORF">BU52_16830</name>
</gene>
<dbReference type="AlphaFoldDB" id="A0A081XRA8"/>
<keyword evidence="9" id="KW-1185">Reference proteome</keyword>
<evidence type="ECO:0000313" key="9">
    <source>
        <dbReference type="Proteomes" id="UP000028341"/>
    </source>
</evidence>
<keyword evidence="5 7" id="KW-0472">Membrane</keyword>
<dbReference type="RefSeq" id="WP_037934584.1">
    <property type="nucleotide sequence ID" value="NZ_JBFADL010000065.1"/>
</dbReference>
<feature type="region of interest" description="Disordered" evidence="6">
    <location>
        <begin position="1"/>
        <end position="23"/>
    </location>
</feature>
<evidence type="ECO:0000256" key="5">
    <source>
        <dbReference type="ARBA" id="ARBA00023136"/>
    </source>
</evidence>
<dbReference type="Gene3D" id="1.20.1250.20">
    <property type="entry name" value="MFS general substrate transporter like domains"/>
    <property type="match status" value="1"/>
</dbReference>
<reference evidence="8 9" key="1">
    <citation type="submission" date="2014-02" db="EMBL/GenBank/DDBJ databases">
        <title>The genome announcement of Streptomyces toyocaensis NRRL15009.</title>
        <authorList>
            <person name="Hong H.-J."/>
            <person name="Kwun M.J."/>
        </authorList>
    </citation>
    <scope>NUCLEOTIDE SEQUENCE [LARGE SCALE GENOMIC DNA]</scope>
    <source>
        <strain evidence="8 9">NRRL 15009</strain>
    </source>
</reference>
<feature type="transmembrane region" description="Helical" evidence="7">
    <location>
        <begin position="32"/>
        <end position="56"/>
    </location>
</feature>